<evidence type="ECO:0000313" key="1">
    <source>
        <dbReference type="EMBL" id="ONH82739.1"/>
    </source>
</evidence>
<dbReference type="EMBL" id="LLWF02000043">
    <property type="protein sequence ID" value="ONH82739.1"/>
    <property type="molecule type" value="Genomic_DNA"/>
</dbReference>
<name>A0A1S8D452_9PROT</name>
<dbReference type="RefSeq" id="WP_058389123.1">
    <property type="nucleotide sequence ID" value="NZ_LLWF02000043.1"/>
</dbReference>
<organism evidence="1 2">
    <name type="scientific">Roseomonas mucosa</name>
    <dbReference type="NCBI Taxonomy" id="207340"/>
    <lineage>
        <taxon>Bacteria</taxon>
        <taxon>Pseudomonadati</taxon>
        <taxon>Pseudomonadota</taxon>
        <taxon>Alphaproteobacteria</taxon>
        <taxon>Acetobacterales</taxon>
        <taxon>Roseomonadaceae</taxon>
        <taxon>Roseomonas</taxon>
    </lineage>
</organism>
<evidence type="ECO:0000313" key="2">
    <source>
        <dbReference type="Proteomes" id="UP000054844"/>
    </source>
</evidence>
<dbReference type="Proteomes" id="UP000054844">
    <property type="component" value="Unassembled WGS sequence"/>
</dbReference>
<dbReference type="AlphaFoldDB" id="A0A1S8D452"/>
<reference evidence="1" key="1">
    <citation type="submission" date="2016-12" db="EMBL/GenBank/DDBJ databases">
        <title>Draft genome sequence of Roseomonas mucosa strain AU37, isolated from a peripheral intravenous catheter.</title>
        <authorList>
            <person name="Choudhury M.A."/>
            <person name="Sidjabat H.E."/>
            <person name="Wailan A.M."/>
            <person name="Zhang L."/>
            <person name="Marsh N.M."/>
            <person name="Rickard C.M."/>
            <person name="Davies M."/>
            <person name="Mcmillan D.J."/>
        </authorList>
    </citation>
    <scope>NUCLEOTIDE SEQUENCE [LARGE SCALE GENOMIC DNA]</scope>
    <source>
        <strain evidence="1">AU37</strain>
    </source>
</reference>
<keyword evidence="2" id="KW-1185">Reference proteome</keyword>
<accession>A0A1S8D452</accession>
<comment type="caution">
    <text evidence="1">The sequence shown here is derived from an EMBL/GenBank/DDBJ whole genome shotgun (WGS) entry which is preliminary data.</text>
</comment>
<dbReference type="STRING" id="207340.APZ41_013040"/>
<protein>
    <submittedName>
        <fullName evidence="1">Uncharacterized protein</fullName>
    </submittedName>
</protein>
<proteinExistence type="predicted"/>
<gene>
    <name evidence="1" type="ORF">APZ41_013040</name>
</gene>
<sequence>MGGVADARLGLPPGAASLAAALKAGDREEVRHALPSAVADLADAALEDRRRAVLAEAIAALIRRAVAAMP</sequence>